<sequence>MRLRWALLVLTAMVAACGDIPQPFRHEGPPPSLARPKMGRGLTIRPVLAFPDLAEEMVKALELKEIPATISTNAAFGHVLTAEVIDNGLDWSLAAADGTVVTAFTQPIPRAVWQSPDPRRLKAVAAEATGILAARLTDPDALPRRDAPVAEATRPKIRVEPIAGLPGDGDKALPQALRQALDSAGFDVVPAGGAYVVRGLVSVGPAKSGDDLLSVAWQVKRAVDGGQMALIDQEGEVPKGRLKGPWGGLARDVAEGGAAGIIQVVRAAERAGMAAPETEARPAETPPPAPSPFTEMRPADIGRANSSEQKIVAGTAPGQVKAATKPPAKVSPVKTVKSTPAKGVKASPSKNKTVKKASSPKPNAPRSPKVPAR</sequence>
<dbReference type="RefSeq" id="WP_068498656.1">
    <property type="nucleotide sequence ID" value="NZ_LWQU01000123.1"/>
</dbReference>
<accession>A0A178MVG3</accession>
<gene>
    <name evidence="2" type="ORF">A6A05_09230</name>
</gene>
<feature type="region of interest" description="Disordered" evidence="1">
    <location>
        <begin position="272"/>
        <end position="373"/>
    </location>
</feature>
<keyword evidence="3" id="KW-1185">Reference proteome</keyword>
<dbReference type="OrthoDB" id="7342198at2"/>
<evidence type="ECO:0000256" key="1">
    <source>
        <dbReference type="SAM" id="MobiDB-lite"/>
    </source>
</evidence>
<reference evidence="2 3" key="1">
    <citation type="submission" date="2016-04" db="EMBL/GenBank/DDBJ databases">
        <title>Draft genome sequence of freshwater magnetotactic bacteria Magnetospirillum marisnigri SP-1 and Magnetospirillum moscoviense BB-1.</title>
        <authorList>
            <person name="Koziaeva V."/>
            <person name="Dziuba M.V."/>
            <person name="Ivanov T.M."/>
            <person name="Kuznetsov B."/>
            <person name="Grouzdev D.S."/>
        </authorList>
    </citation>
    <scope>NUCLEOTIDE SEQUENCE [LARGE SCALE GENOMIC DNA]</scope>
    <source>
        <strain evidence="2 3">BB-1</strain>
    </source>
</reference>
<proteinExistence type="predicted"/>
<comment type="caution">
    <text evidence="2">The sequence shown here is derived from an EMBL/GenBank/DDBJ whole genome shotgun (WGS) entry which is preliminary data.</text>
</comment>
<dbReference type="PROSITE" id="PS51257">
    <property type="entry name" value="PROKAR_LIPOPROTEIN"/>
    <property type="match status" value="1"/>
</dbReference>
<dbReference type="AlphaFoldDB" id="A0A178MVG3"/>
<name>A0A178MVG3_9PROT</name>
<dbReference type="Proteomes" id="UP000078543">
    <property type="component" value="Unassembled WGS sequence"/>
</dbReference>
<evidence type="ECO:0000313" key="3">
    <source>
        <dbReference type="Proteomes" id="UP000078543"/>
    </source>
</evidence>
<dbReference type="EMBL" id="LWQU01000123">
    <property type="protein sequence ID" value="OAN53984.1"/>
    <property type="molecule type" value="Genomic_DNA"/>
</dbReference>
<protein>
    <submittedName>
        <fullName evidence="2">Uncharacterized protein</fullName>
    </submittedName>
</protein>
<organism evidence="2 3">
    <name type="scientific">Magnetospirillum moscoviense</name>
    <dbReference type="NCBI Taxonomy" id="1437059"/>
    <lineage>
        <taxon>Bacteria</taxon>
        <taxon>Pseudomonadati</taxon>
        <taxon>Pseudomonadota</taxon>
        <taxon>Alphaproteobacteria</taxon>
        <taxon>Rhodospirillales</taxon>
        <taxon>Rhodospirillaceae</taxon>
        <taxon>Magnetospirillum</taxon>
    </lineage>
</organism>
<dbReference type="STRING" id="1437059.A6A05_09230"/>
<evidence type="ECO:0000313" key="2">
    <source>
        <dbReference type="EMBL" id="OAN53984.1"/>
    </source>
</evidence>